<name>A0A7Y9WEM1_9BURK</name>
<evidence type="ECO:0000313" key="3">
    <source>
        <dbReference type="Proteomes" id="UP000572540"/>
    </source>
</evidence>
<gene>
    <name evidence="2" type="ORF">GGD41_006650</name>
</gene>
<feature type="region of interest" description="Disordered" evidence="1">
    <location>
        <begin position="13"/>
        <end position="33"/>
    </location>
</feature>
<comment type="caution">
    <text evidence="2">The sequence shown here is derived from an EMBL/GenBank/DDBJ whole genome shotgun (WGS) entry which is preliminary data.</text>
</comment>
<accession>A0A7Y9WEM1</accession>
<sequence length="138" mass="15524">MVLARVISPMSLSLHSGDKTPMAAKTSSDNPMAVNGEQNSVREVHYEFECPLSRRTALEHGPMMNFRRRPEAGTWPGYPDDRTQAINGHSSNGWTGTQNQLDSAVATLIRTKHASQIWETYFHFRPLIARTVQAYIQP</sequence>
<dbReference type="RefSeq" id="WP_179705358.1">
    <property type="nucleotide sequence ID" value="NZ_JACCAU010000001.1"/>
</dbReference>
<reference evidence="2 3" key="1">
    <citation type="submission" date="2020-07" db="EMBL/GenBank/DDBJ databases">
        <title>Exploring microbial biodiversity for novel pathways involved in the catabolism of aromatic compounds derived from lignin.</title>
        <authorList>
            <person name="Elkins J."/>
        </authorList>
    </citation>
    <scope>NUCLEOTIDE SEQUENCE [LARGE SCALE GENOMIC DNA]</scope>
    <source>
        <strain evidence="2 3">H2C3B</strain>
    </source>
</reference>
<evidence type="ECO:0000313" key="2">
    <source>
        <dbReference type="EMBL" id="NYH19422.1"/>
    </source>
</evidence>
<dbReference type="EMBL" id="JACCAU010000001">
    <property type="protein sequence ID" value="NYH19422.1"/>
    <property type="molecule type" value="Genomic_DNA"/>
</dbReference>
<proteinExistence type="predicted"/>
<evidence type="ECO:0000256" key="1">
    <source>
        <dbReference type="SAM" id="MobiDB-lite"/>
    </source>
</evidence>
<protein>
    <submittedName>
        <fullName evidence="2">Uncharacterized protein</fullName>
    </submittedName>
</protein>
<organism evidence="2 3">
    <name type="scientific">Paraburkholderia bryophila</name>
    <dbReference type="NCBI Taxonomy" id="420952"/>
    <lineage>
        <taxon>Bacteria</taxon>
        <taxon>Pseudomonadati</taxon>
        <taxon>Pseudomonadota</taxon>
        <taxon>Betaproteobacteria</taxon>
        <taxon>Burkholderiales</taxon>
        <taxon>Burkholderiaceae</taxon>
        <taxon>Paraburkholderia</taxon>
    </lineage>
</organism>
<dbReference type="AlphaFoldDB" id="A0A7Y9WEM1"/>
<dbReference type="Proteomes" id="UP000572540">
    <property type="component" value="Unassembled WGS sequence"/>
</dbReference>